<gene>
    <name evidence="2" type="primary">DPH1_1</name>
    <name evidence="2" type="ORF">BGZ80_006442</name>
</gene>
<protein>
    <submittedName>
        <fullName evidence="2">Diphthamide biosynthesis protein 1</fullName>
    </submittedName>
</protein>
<sequence>METATTQPVEGLTDTAAAAAATPELTASGKTKKRFVGKARKQQQSADGTSDPTIEDSAVAIRDASKSTGSSRSRVANQIPDEILNDAKLNLAIEQLPANYSFEIHKTVWSVRKAGAKK</sequence>
<feature type="non-terminal residue" evidence="2">
    <location>
        <position position="1"/>
    </location>
</feature>
<feature type="region of interest" description="Disordered" evidence="1">
    <location>
        <begin position="1"/>
        <end position="57"/>
    </location>
</feature>
<proteinExistence type="predicted"/>
<feature type="compositionally biased region" description="Polar residues" evidence="1">
    <location>
        <begin position="42"/>
        <end position="52"/>
    </location>
</feature>
<keyword evidence="3" id="KW-1185">Reference proteome</keyword>
<accession>A0A9P6STC6</accession>
<dbReference type="EMBL" id="JAAAID010003181">
    <property type="protein sequence ID" value="KAG0000027.1"/>
    <property type="molecule type" value="Genomic_DNA"/>
</dbReference>
<dbReference type="Proteomes" id="UP000703661">
    <property type="component" value="Unassembled WGS sequence"/>
</dbReference>
<evidence type="ECO:0000313" key="3">
    <source>
        <dbReference type="Proteomes" id="UP000703661"/>
    </source>
</evidence>
<evidence type="ECO:0000256" key="1">
    <source>
        <dbReference type="SAM" id="MobiDB-lite"/>
    </source>
</evidence>
<dbReference type="AlphaFoldDB" id="A0A9P6STC6"/>
<comment type="caution">
    <text evidence="2">The sequence shown here is derived from an EMBL/GenBank/DDBJ whole genome shotgun (WGS) entry which is preliminary data.</text>
</comment>
<feature type="compositionally biased region" description="Basic residues" evidence="1">
    <location>
        <begin position="30"/>
        <end position="41"/>
    </location>
</feature>
<reference evidence="2" key="1">
    <citation type="journal article" date="2020" name="Fungal Divers.">
        <title>Resolving the Mortierellaceae phylogeny through synthesis of multi-gene phylogenetics and phylogenomics.</title>
        <authorList>
            <person name="Vandepol N."/>
            <person name="Liber J."/>
            <person name="Desiro A."/>
            <person name="Na H."/>
            <person name="Kennedy M."/>
            <person name="Barry K."/>
            <person name="Grigoriev I.V."/>
            <person name="Miller A.N."/>
            <person name="O'Donnell K."/>
            <person name="Stajich J.E."/>
            <person name="Bonito G."/>
        </authorList>
    </citation>
    <scope>NUCLEOTIDE SEQUENCE</scope>
    <source>
        <strain evidence="2">NRRL 2769</strain>
    </source>
</reference>
<organism evidence="2 3">
    <name type="scientific">Entomortierella chlamydospora</name>
    <dbReference type="NCBI Taxonomy" id="101097"/>
    <lineage>
        <taxon>Eukaryota</taxon>
        <taxon>Fungi</taxon>
        <taxon>Fungi incertae sedis</taxon>
        <taxon>Mucoromycota</taxon>
        <taxon>Mortierellomycotina</taxon>
        <taxon>Mortierellomycetes</taxon>
        <taxon>Mortierellales</taxon>
        <taxon>Mortierellaceae</taxon>
        <taxon>Entomortierella</taxon>
    </lineage>
</organism>
<name>A0A9P6STC6_9FUNG</name>
<evidence type="ECO:0000313" key="2">
    <source>
        <dbReference type="EMBL" id="KAG0000027.1"/>
    </source>
</evidence>